<keyword evidence="2" id="KW-1185">Reference proteome</keyword>
<reference evidence="1 2" key="1">
    <citation type="journal article" date="2020" name="G3 (Bethesda)">
        <title>Draft Genome of the Common Snapping Turtle, Chelydra serpentina, a Model for Phenotypic Plasticity in Reptiles.</title>
        <authorList>
            <person name="Das D."/>
            <person name="Singh S.K."/>
            <person name="Bierstedt J."/>
            <person name="Erickson A."/>
            <person name="Galli G.L.J."/>
            <person name="Crossley D.A. 2nd"/>
            <person name="Rhen T."/>
        </authorList>
    </citation>
    <scope>NUCLEOTIDE SEQUENCE [LARGE SCALE GENOMIC DNA]</scope>
    <source>
        <strain evidence="1">KW</strain>
    </source>
</reference>
<dbReference type="InterPro" id="IPR013783">
    <property type="entry name" value="Ig-like_fold"/>
</dbReference>
<gene>
    <name evidence="1" type="ORF">G0U57_001165</name>
</gene>
<evidence type="ECO:0000313" key="2">
    <source>
        <dbReference type="Proteomes" id="UP000765507"/>
    </source>
</evidence>
<dbReference type="OrthoDB" id="6359008at2759"/>
<evidence type="ECO:0000313" key="1">
    <source>
        <dbReference type="EMBL" id="KAG6931677.1"/>
    </source>
</evidence>
<sequence length="65" mass="7127">MPFNICVGVKNVLGHKRCLLLIGGEIQEEELSSVKFVKSPYSIDLSNTKQYFVPGAPFSVVVSNV</sequence>
<name>A0A8T1SSH9_CHESE</name>
<dbReference type="Gene3D" id="2.60.40.10">
    <property type="entry name" value="Immunoglobulins"/>
    <property type="match status" value="1"/>
</dbReference>
<organism evidence="1 2">
    <name type="scientific">Chelydra serpentina</name>
    <name type="common">Snapping turtle</name>
    <name type="synonym">Testudo serpentina</name>
    <dbReference type="NCBI Taxonomy" id="8475"/>
    <lineage>
        <taxon>Eukaryota</taxon>
        <taxon>Metazoa</taxon>
        <taxon>Chordata</taxon>
        <taxon>Craniata</taxon>
        <taxon>Vertebrata</taxon>
        <taxon>Euteleostomi</taxon>
        <taxon>Archelosauria</taxon>
        <taxon>Testudinata</taxon>
        <taxon>Testudines</taxon>
        <taxon>Cryptodira</taxon>
        <taxon>Durocryptodira</taxon>
        <taxon>Americhelydia</taxon>
        <taxon>Chelydroidea</taxon>
        <taxon>Chelydridae</taxon>
        <taxon>Chelydra</taxon>
    </lineage>
</organism>
<accession>A0A8T1SSH9</accession>
<protein>
    <submittedName>
        <fullName evidence="1">Complement C4-B-like</fullName>
    </submittedName>
</protein>
<proteinExistence type="predicted"/>
<dbReference type="Proteomes" id="UP000765507">
    <property type="component" value="Unassembled WGS sequence"/>
</dbReference>
<dbReference type="Gene3D" id="2.60.40.1940">
    <property type="match status" value="1"/>
</dbReference>
<comment type="caution">
    <text evidence="1">The sequence shown here is derived from an EMBL/GenBank/DDBJ whole genome shotgun (WGS) entry which is preliminary data.</text>
</comment>
<dbReference type="AlphaFoldDB" id="A0A8T1SSH9"/>
<dbReference type="EMBL" id="JAHGAV010000116">
    <property type="protein sequence ID" value="KAG6931677.1"/>
    <property type="molecule type" value="Genomic_DNA"/>
</dbReference>